<keyword evidence="4" id="KW-1185">Reference proteome</keyword>
<dbReference type="GO" id="GO:0016787">
    <property type="term" value="F:hydrolase activity"/>
    <property type="evidence" value="ECO:0007669"/>
    <property type="project" value="UniProtKB-KW"/>
</dbReference>
<dbReference type="PANTHER" id="PTHR47751:SF2">
    <property type="entry name" value="DLTD N-TERMINAL DOMAIN PROTEIN (AFU_ORTHOLOGUE AFUA_8G00380)-RELATED"/>
    <property type="match status" value="1"/>
</dbReference>
<dbReference type="Proteomes" id="UP000813444">
    <property type="component" value="Unassembled WGS sequence"/>
</dbReference>
<evidence type="ECO:0000313" key="4">
    <source>
        <dbReference type="Proteomes" id="UP000813444"/>
    </source>
</evidence>
<evidence type="ECO:0000259" key="2">
    <source>
        <dbReference type="Pfam" id="PF12697"/>
    </source>
</evidence>
<evidence type="ECO:0000313" key="3">
    <source>
        <dbReference type="EMBL" id="KAH7311261.1"/>
    </source>
</evidence>
<feature type="domain" description="AB hydrolase-1" evidence="2">
    <location>
        <begin position="54"/>
        <end position="279"/>
    </location>
</feature>
<dbReference type="InterPro" id="IPR029058">
    <property type="entry name" value="AB_hydrolase_fold"/>
</dbReference>
<dbReference type="PANTHER" id="PTHR47751">
    <property type="entry name" value="SUPERFAMILY HYDROLASE, PUTATIVE (AFU_ORTHOLOGUE AFUA_2G16580)-RELATED"/>
    <property type="match status" value="1"/>
</dbReference>
<dbReference type="Gene3D" id="3.40.50.1820">
    <property type="entry name" value="alpha/beta hydrolase"/>
    <property type="match status" value="1"/>
</dbReference>
<dbReference type="EMBL" id="JAGPNK010000011">
    <property type="protein sequence ID" value="KAH7311261.1"/>
    <property type="molecule type" value="Genomic_DNA"/>
</dbReference>
<name>A0A8K0WND0_9HYPO</name>
<proteinExistence type="inferred from homology"/>
<gene>
    <name evidence="3" type="ORF">B0I35DRAFT_488582</name>
</gene>
<dbReference type="Gene3D" id="1.10.10.800">
    <property type="match status" value="1"/>
</dbReference>
<comment type="caution">
    <text evidence="3">The sequence shown here is derived from an EMBL/GenBank/DDBJ whole genome shotgun (WGS) entry which is preliminary data.</text>
</comment>
<dbReference type="InterPro" id="IPR051411">
    <property type="entry name" value="Polyketide_trans_af380"/>
</dbReference>
<reference evidence="3" key="1">
    <citation type="journal article" date="2021" name="Nat. Commun.">
        <title>Genetic determinants of endophytism in the Arabidopsis root mycobiome.</title>
        <authorList>
            <person name="Mesny F."/>
            <person name="Miyauchi S."/>
            <person name="Thiergart T."/>
            <person name="Pickel B."/>
            <person name="Atanasova L."/>
            <person name="Karlsson M."/>
            <person name="Huettel B."/>
            <person name="Barry K.W."/>
            <person name="Haridas S."/>
            <person name="Chen C."/>
            <person name="Bauer D."/>
            <person name="Andreopoulos W."/>
            <person name="Pangilinan J."/>
            <person name="LaButti K."/>
            <person name="Riley R."/>
            <person name="Lipzen A."/>
            <person name="Clum A."/>
            <person name="Drula E."/>
            <person name="Henrissat B."/>
            <person name="Kohler A."/>
            <person name="Grigoriev I.V."/>
            <person name="Martin F.M."/>
            <person name="Hacquard S."/>
        </authorList>
    </citation>
    <scope>NUCLEOTIDE SEQUENCE</scope>
    <source>
        <strain evidence="3">MPI-CAGE-CH-0235</strain>
    </source>
</reference>
<dbReference type="Pfam" id="PF12697">
    <property type="entry name" value="Abhydrolase_6"/>
    <property type="match status" value="1"/>
</dbReference>
<dbReference type="OrthoDB" id="2498029at2759"/>
<dbReference type="SUPFAM" id="SSF53474">
    <property type="entry name" value="alpha/beta-Hydrolases"/>
    <property type="match status" value="1"/>
</dbReference>
<keyword evidence="3" id="KW-0378">Hydrolase</keyword>
<accession>A0A8K0WND0</accession>
<dbReference type="AlphaFoldDB" id="A0A8K0WND0"/>
<evidence type="ECO:0000256" key="1">
    <source>
        <dbReference type="ARBA" id="ARBA00029464"/>
    </source>
</evidence>
<organism evidence="3 4">
    <name type="scientific">Stachybotrys elegans</name>
    <dbReference type="NCBI Taxonomy" id="80388"/>
    <lineage>
        <taxon>Eukaryota</taxon>
        <taxon>Fungi</taxon>
        <taxon>Dikarya</taxon>
        <taxon>Ascomycota</taxon>
        <taxon>Pezizomycotina</taxon>
        <taxon>Sordariomycetes</taxon>
        <taxon>Hypocreomycetidae</taxon>
        <taxon>Hypocreales</taxon>
        <taxon>Stachybotryaceae</taxon>
        <taxon>Stachybotrys</taxon>
    </lineage>
</organism>
<sequence>MPGLRNDIEFPTLDGTVLRGWFYPPAAPGKQPCIIMANGLAALKQQFLPSFAEGFQSAGYGVLLYDHRNWGSSEGTPRKESDPAQQGRDYSDAFDYAASLPEVDDCRIIFWGSSMAGGATIYASAFDHRIRATIVQVPFVSGEAQAGLLNKHLPDLYKNRQAIKAGSEHATLQVFPRTSEGARSPDCPALFKDPGMIPCLDYLNNHNLGWEGVVTVNTLLNIYGFEPAAFIHRIAPTPFLMVITDNDAEASTATQLRAYELAREPKRLVILRKAGHFDPYFGITFEKNMKHQLRFLRDVLQDDTGIEV</sequence>
<protein>
    <submittedName>
        <fullName evidence="3">Alpha/beta superfamily hydrolase</fullName>
    </submittedName>
</protein>
<comment type="similarity">
    <text evidence="1">Belongs to the polyketide transferase af380 family.</text>
</comment>
<dbReference type="InterPro" id="IPR000073">
    <property type="entry name" value="AB_hydrolase_1"/>
</dbReference>